<dbReference type="SUPFAM" id="SSF49777">
    <property type="entry name" value="PEBP-like"/>
    <property type="match status" value="1"/>
</dbReference>
<dbReference type="Gene3D" id="3.90.280.10">
    <property type="entry name" value="PEBP-like"/>
    <property type="match status" value="1"/>
</dbReference>
<accession>A0A833VLI1</accession>
<dbReference type="PANTHER" id="PTHR11362">
    <property type="entry name" value="PHOSPHATIDYLETHANOLAMINE-BINDING PROTEIN"/>
    <property type="match status" value="1"/>
</dbReference>
<dbReference type="Proteomes" id="UP000623129">
    <property type="component" value="Unassembled WGS sequence"/>
</dbReference>
<evidence type="ECO:0000313" key="2">
    <source>
        <dbReference type="EMBL" id="KAF3331410.1"/>
    </source>
</evidence>
<sequence length="178" mass="19876">MARVIDPLVIGKVIWDVLDVFVPKIDMSVTYAGKDIITGCDLKPSIIADPPIIKISGKCNELFTLVMIDPDSPSPCHFNMREFVHWIVVNIPGGGDLTKGEEMVPYLAPKPQVGIHRFVFVLFQQKGPLHSISELSSRANFKTRDYSRVHDLGPPVAAAFFNCRREPHGRNLKVKATR</sequence>
<evidence type="ECO:0000313" key="3">
    <source>
        <dbReference type="Proteomes" id="UP000623129"/>
    </source>
</evidence>
<gene>
    <name evidence="2" type="ORF">FCM35_KLT02816</name>
</gene>
<dbReference type="Pfam" id="PF01161">
    <property type="entry name" value="PBP"/>
    <property type="match status" value="1"/>
</dbReference>
<dbReference type="AlphaFoldDB" id="A0A833VLI1"/>
<dbReference type="EMBL" id="SWLB01000012">
    <property type="protein sequence ID" value="KAF3331410.1"/>
    <property type="molecule type" value="Genomic_DNA"/>
</dbReference>
<proteinExistence type="inferred from homology"/>
<reference evidence="2" key="1">
    <citation type="submission" date="2020-01" db="EMBL/GenBank/DDBJ databases">
        <title>Genome sequence of Kobresia littledalei, the first chromosome-level genome in the family Cyperaceae.</title>
        <authorList>
            <person name="Qu G."/>
        </authorList>
    </citation>
    <scope>NUCLEOTIDE SEQUENCE</scope>
    <source>
        <strain evidence="2">C.B.Clarke</strain>
        <tissue evidence="2">Leaf</tissue>
    </source>
</reference>
<dbReference type="InterPro" id="IPR035810">
    <property type="entry name" value="PEBP_euk"/>
</dbReference>
<dbReference type="OrthoDB" id="2506647at2759"/>
<keyword evidence="3" id="KW-1185">Reference proteome</keyword>
<dbReference type="PANTHER" id="PTHR11362:SF82">
    <property type="entry name" value="PHOSPHATIDYLETHANOLAMINE-BINDING PROTEIN 4"/>
    <property type="match status" value="1"/>
</dbReference>
<dbReference type="InterPro" id="IPR036610">
    <property type="entry name" value="PEBP-like_sf"/>
</dbReference>
<dbReference type="InterPro" id="IPR008914">
    <property type="entry name" value="PEBP"/>
</dbReference>
<protein>
    <submittedName>
        <fullName evidence="2">ZCN9 protein</fullName>
    </submittedName>
</protein>
<comment type="caution">
    <text evidence="2">The sequence shown here is derived from an EMBL/GenBank/DDBJ whole genome shotgun (WGS) entry which is preliminary data.</text>
</comment>
<comment type="similarity">
    <text evidence="1">Belongs to the phosphatidylethanolamine-binding protein family.</text>
</comment>
<organism evidence="2 3">
    <name type="scientific">Carex littledalei</name>
    <dbReference type="NCBI Taxonomy" id="544730"/>
    <lineage>
        <taxon>Eukaryota</taxon>
        <taxon>Viridiplantae</taxon>
        <taxon>Streptophyta</taxon>
        <taxon>Embryophyta</taxon>
        <taxon>Tracheophyta</taxon>
        <taxon>Spermatophyta</taxon>
        <taxon>Magnoliopsida</taxon>
        <taxon>Liliopsida</taxon>
        <taxon>Poales</taxon>
        <taxon>Cyperaceae</taxon>
        <taxon>Cyperoideae</taxon>
        <taxon>Cariceae</taxon>
        <taxon>Carex</taxon>
        <taxon>Carex subgen. Euthyceras</taxon>
    </lineage>
</organism>
<evidence type="ECO:0000256" key="1">
    <source>
        <dbReference type="ARBA" id="ARBA00007091"/>
    </source>
</evidence>
<name>A0A833VLI1_9POAL</name>
<dbReference type="CDD" id="cd00866">
    <property type="entry name" value="PEBP_euk"/>
    <property type="match status" value="1"/>
</dbReference>
<dbReference type="InterPro" id="IPR001858">
    <property type="entry name" value="Phosphatidylethanolamine-bd_CS"/>
</dbReference>
<dbReference type="PROSITE" id="PS01220">
    <property type="entry name" value="PBP"/>
    <property type="match status" value="1"/>
</dbReference>